<gene>
    <name evidence="1" type="ORF">KQI82_02895</name>
</gene>
<keyword evidence="2" id="KW-1185">Reference proteome</keyword>
<accession>A0ABS6F9A5</accession>
<protein>
    <submittedName>
        <fullName evidence="1">Uncharacterized protein</fullName>
    </submittedName>
</protein>
<proteinExistence type="predicted"/>
<reference evidence="1 2" key="1">
    <citation type="submission" date="2021-06" db="EMBL/GenBank/DDBJ databases">
        <authorList>
            <person name="Sun Q."/>
            <person name="Li D."/>
        </authorList>
    </citation>
    <scope>NUCLEOTIDE SEQUENCE [LARGE SCALE GENOMIC DNA]</scope>
    <source>
        <strain evidence="1 2">MSJ-2</strain>
    </source>
</reference>
<sequence length="176" mass="19962">MTEVIAQRNVDVAGKLAVIFSCQLAQLLYQILIQRYADFYFNRFRLVHPNHPGFKVAQSPIKFRVFPPIPTTCHNLPPSVTKCYRLRASGRLTKAVRSNKLRETDERAVKLVDEISLMFRVYLVMYATVCSGASDAIEAIDKGQPSKARAMLKDALEEAESLYVKFAPEEHKKKGD</sequence>
<dbReference type="EMBL" id="JAHLQN010000001">
    <property type="protein sequence ID" value="MBU5625884.1"/>
    <property type="molecule type" value="Genomic_DNA"/>
</dbReference>
<comment type="caution">
    <text evidence="1">The sequence shown here is derived from an EMBL/GenBank/DDBJ whole genome shotgun (WGS) entry which is preliminary data.</text>
</comment>
<evidence type="ECO:0000313" key="2">
    <source>
        <dbReference type="Proteomes" id="UP000787672"/>
    </source>
</evidence>
<dbReference type="RefSeq" id="WP_216558499.1">
    <property type="nucleotide sequence ID" value="NZ_JAHLQN010000001.1"/>
</dbReference>
<evidence type="ECO:0000313" key="1">
    <source>
        <dbReference type="EMBL" id="MBU5625884.1"/>
    </source>
</evidence>
<dbReference type="Proteomes" id="UP000787672">
    <property type="component" value="Unassembled WGS sequence"/>
</dbReference>
<organism evidence="1 2">
    <name type="scientific">Dysosmobacter acutus</name>
    <dbReference type="NCBI Taxonomy" id="2841504"/>
    <lineage>
        <taxon>Bacteria</taxon>
        <taxon>Bacillati</taxon>
        <taxon>Bacillota</taxon>
        <taxon>Clostridia</taxon>
        <taxon>Eubacteriales</taxon>
        <taxon>Oscillospiraceae</taxon>
        <taxon>Dysosmobacter</taxon>
    </lineage>
</organism>
<name>A0ABS6F9A5_9FIRM</name>